<dbReference type="PANTHER" id="PTHR11693">
    <property type="entry name" value="ATP SYNTHASE GAMMA CHAIN"/>
    <property type="match status" value="1"/>
</dbReference>
<dbReference type="Proteomes" id="UP000050430">
    <property type="component" value="Unassembled WGS sequence"/>
</dbReference>
<reference evidence="11 12" key="1">
    <citation type="submission" date="2015-07" db="EMBL/GenBank/DDBJ databases">
        <title>Genome sequence of Leptolinea tardivitalis DSM 16556.</title>
        <authorList>
            <person name="Hemp J."/>
            <person name="Ward L.M."/>
            <person name="Pace L.A."/>
            <person name="Fischer W.W."/>
        </authorList>
    </citation>
    <scope>NUCLEOTIDE SEQUENCE [LARGE SCALE GENOMIC DNA]</scope>
    <source>
        <strain evidence="11 12">YMTK-2</strain>
    </source>
</reference>
<dbReference type="GO" id="GO:0045259">
    <property type="term" value="C:proton-transporting ATP synthase complex"/>
    <property type="evidence" value="ECO:0007669"/>
    <property type="project" value="UniProtKB-KW"/>
</dbReference>
<comment type="subcellular location">
    <subcellularLocation>
        <location evidence="10">Cell membrane</location>
        <topology evidence="10">Peripheral membrane protein</topology>
    </subcellularLocation>
    <subcellularLocation>
        <location evidence="2">Membrane</location>
        <topology evidence="2">Peripheral membrane protein</topology>
    </subcellularLocation>
</comment>
<comment type="caution">
    <text evidence="11">The sequence shown here is derived from an EMBL/GenBank/DDBJ whole genome shotgun (WGS) entry which is preliminary data.</text>
</comment>
<dbReference type="GO" id="GO:0042777">
    <property type="term" value="P:proton motive force-driven plasma membrane ATP synthesis"/>
    <property type="evidence" value="ECO:0007669"/>
    <property type="project" value="UniProtKB-UniRule"/>
</dbReference>
<evidence type="ECO:0000256" key="2">
    <source>
        <dbReference type="ARBA" id="ARBA00004170"/>
    </source>
</evidence>
<dbReference type="GO" id="GO:0005886">
    <property type="term" value="C:plasma membrane"/>
    <property type="evidence" value="ECO:0007669"/>
    <property type="project" value="UniProtKB-SubCell"/>
</dbReference>
<protein>
    <recommendedName>
        <fullName evidence="10">ATP synthase gamma chain</fullName>
    </recommendedName>
    <alternativeName>
        <fullName evidence="10">ATP synthase F1 sector gamma subunit</fullName>
    </alternativeName>
    <alternativeName>
        <fullName evidence="10">F-ATPase gamma subunit</fullName>
    </alternativeName>
</protein>
<evidence type="ECO:0000313" key="12">
    <source>
        <dbReference type="Proteomes" id="UP000050430"/>
    </source>
</evidence>
<evidence type="ECO:0000256" key="10">
    <source>
        <dbReference type="HAMAP-Rule" id="MF_00815"/>
    </source>
</evidence>
<proteinExistence type="inferred from homology"/>
<dbReference type="InterPro" id="IPR035968">
    <property type="entry name" value="ATP_synth_F1_ATPase_gsu"/>
</dbReference>
<dbReference type="PANTHER" id="PTHR11693:SF22">
    <property type="entry name" value="ATP SYNTHASE SUBUNIT GAMMA, MITOCHONDRIAL"/>
    <property type="match status" value="1"/>
</dbReference>
<evidence type="ECO:0000256" key="7">
    <source>
        <dbReference type="ARBA" id="ARBA00023136"/>
    </source>
</evidence>
<dbReference type="InterPro" id="IPR000131">
    <property type="entry name" value="ATP_synth_F1_gsu"/>
</dbReference>
<evidence type="ECO:0000256" key="5">
    <source>
        <dbReference type="ARBA" id="ARBA00022781"/>
    </source>
</evidence>
<keyword evidence="4 10" id="KW-0813">Transport</keyword>
<dbReference type="GO" id="GO:0046933">
    <property type="term" value="F:proton-transporting ATP synthase activity, rotational mechanism"/>
    <property type="evidence" value="ECO:0007669"/>
    <property type="project" value="UniProtKB-UniRule"/>
</dbReference>
<keyword evidence="7 10" id="KW-0472">Membrane</keyword>
<dbReference type="AlphaFoldDB" id="A0A0P6XJZ2"/>
<comment type="subunit">
    <text evidence="10">F-type ATPases have 2 components, CF(1) - the catalytic core - and CF(0) - the membrane proton channel. CF(1) has five subunits: alpha(3), beta(3), gamma(1), delta(1), epsilon(1). CF(0) has three main subunits: a, b and c.</text>
</comment>
<evidence type="ECO:0000256" key="3">
    <source>
        <dbReference type="ARBA" id="ARBA00007681"/>
    </source>
</evidence>
<evidence type="ECO:0000256" key="4">
    <source>
        <dbReference type="ARBA" id="ARBA00022448"/>
    </source>
</evidence>
<comment type="function">
    <text evidence="1 10">Produces ATP from ADP in the presence of a proton gradient across the membrane. The gamma chain is believed to be important in regulating ATPase activity and the flow of protons through the CF(0) complex.</text>
</comment>
<dbReference type="EMBL" id="LGCK01000010">
    <property type="protein sequence ID" value="KPL71727.1"/>
    <property type="molecule type" value="Genomic_DNA"/>
</dbReference>
<gene>
    <name evidence="10" type="primary">atpG</name>
    <name evidence="11" type="ORF">ADM99_09745</name>
</gene>
<comment type="similarity">
    <text evidence="3 10">Belongs to the ATPase gamma chain family.</text>
</comment>
<evidence type="ECO:0000256" key="6">
    <source>
        <dbReference type="ARBA" id="ARBA00023065"/>
    </source>
</evidence>
<evidence type="ECO:0000256" key="1">
    <source>
        <dbReference type="ARBA" id="ARBA00003456"/>
    </source>
</evidence>
<dbReference type="HAMAP" id="MF_00815">
    <property type="entry name" value="ATP_synth_gamma_bact"/>
    <property type="match status" value="1"/>
</dbReference>
<accession>A0A0P6XJZ2</accession>
<keyword evidence="10" id="KW-1003">Cell membrane</keyword>
<name>A0A0P6XJZ2_9CHLR</name>
<dbReference type="Gene3D" id="1.10.287.80">
    <property type="entry name" value="ATP synthase, gamma subunit, helix hairpin domain"/>
    <property type="match status" value="2"/>
</dbReference>
<keyword evidence="6 10" id="KW-0406">Ion transport</keyword>
<evidence type="ECO:0000313" key="11">
    <source>
        <dbReference type="EMBL" id="KPL71727.1"/>
    </source>
</evidence>
<keyword evidence="5 10" id="KW-0375">Hydrogen ion transport</keyword>
<dbReference type="CDD" id="cd12151">
    <property type="entry name" value="F1-ATPase_gamma"/>
    <property type="match status" value="1"/>
</dbReference>
<dbReference type="PRINTS" id="PR00126">
    <property type="entry name" value="ATPASEGAMMA"/>
</dbReference>
<keyword evidence="8 10" id="KW-0139">CF(1)</keyword>
<keyword evidence="9 10" id="KW-0066">ATP synthesis</keyword>
<dbReference type="Pfam" id="PF00231">
    <property type="entry name" value="ATP-synt"/>
    <property type="match status" value="1"/>
</dbReference>
<organism evidence="11 12">
    <name type="scientific">Leptolinea tardivitalis</name>
    <dbReference type="NCBI Taxonomy" id="229920"/>
    <lineage>
        <taxon>Bacteria</taxon>
        <taxon>Bacillati</taxon>
        <taxon>Chloroflexota</taxon>
        <taxon>Anaerolineae</taxon>
        <taxon>Anaerolineales</taxon>
        <taxon>Anaerolineaceae</taxon>
        <taxon>Leptolinea</taxon>
    </lineage>
</organism>
<dbReference type="SUPFAM" id="SSF52943">
    <property type="entry name" value="ATP synthase (F1-ATPase), gamma subunit"/>
    <property type="match status" value="1"/>
</dbReference>
<sequence length="304" mass="33732">MASAREMRLRIRSVKSIAQVTSALETVSAAKVRRAIAAVNATRPYAEKSWKLLVHLARQPGHTSLHPLLAGRSEVKKILVVLISGDRGLAGAFNANIVKDTLDHFRNFPAQVSYIAVGRKGRDMLLRRRREVIAEFSDIPIAPSFASLSAVGHLVVDEYLQGRVDEVYLAYTDFHSMVKQDTVIRKLVPLDVQYADDRVVAYNVTHHKTTSVFDFEPDDSQILSGIIARFTELQVYQAILTSQASEQAARMVSMRNATDNARELISSLQMDYNKARQQAITNDMLDITGGAEAMAAMTKTKETA</sequence>
<dbReference type="GO" id="GO:0005524">
    <property type="term" value="F:ATP binding"/>
    <property type="evidence" value="ECO:0007669"/>
    <property type="project" value="UniProtKB-UniRule"/>
</dbReference>
<dbReference type="RefSeq" id="WP_062420328.1">
    <property type="nucleotide sequence ID" value="NZ_BBYA01000001.1"/>
</dbReference>
<dbReference type="NCBIfam" id="TIGR01146">
    <property type="entry name" value="ATPsyn_F1gamma"/>
    <property type="match status" value="1"/>
</dbReference>
<dbReference type="Gene3D" id="3.40.1380.10">
    <property type="match status" value="1"/>
</dbReference>
<keyword evidence="12" id="KW-1185">Reference proteome</keyword>
<dbReference type="STRING" id="229920.ADM99_09745"/>
<evidence type="ECO:0000256" key="9">
    <source>
        <dbReference type="ARBA" id="ARBA00023310"/>
    </source>
</evidence>
<dbReference type="PATRIC" id="fig|229920.5.peg.1859"/>
<dbReference type="OrthoDB" id="9812769at2"/>
<evidence type="ECO:0000256" key="8">
    <source>
        <dbReference type="ARBA" id="ARBA00023196"/>
    </source>
</evidence>